<accession>A0AAV9SIM0</accession>
<feature type="region of interest" description="Disordered" evidence="1">
    <location>
        <begin position="1"/>
        <end position="127"/>
    </location>
</feature>
<name>A0AAV9SIM0_9TELE</name>
<evidence type="ECO:0000313" key="3">
    <source>
        <dbReference type="Proteomes" id="UP001311232"/>
    </source>
</evidence>
<organism evidence="2 3">
    <name type="scientific">Crenichthys baileyi</name>
    <name type="common">White River springfish</name>
    <dbReference type="NCBI Taxonomy" id="28760"/>
    <lineage>
        <taxon>Eukaryota</taxon>
        <taxon>Metazoa</taxon>
        <taxon>Chordata</taxon>
        <taxon>Craniata</taxon>
        <taxon>Vertebrata</taxon>
        <taxon>Euteleostomi</taxon>
        <taxon>Actinopterygii</taxon>
        <taxon>Neopterygii</taxon>
        <taxon>Teleostei</taxon>
        <taxon>Neoteleostei</taxon>
        <taxon>Acanthomorphata</taxon>
        <taxon>Ovalentaria</taxon>
        <taxon>Atherinomorphae</taxon>
        <taxon>Cyprinodontiformes</taxon>
        <taxon>Goodeidae</taxon>
        <taxon>Crenichthys</taxon>
    </lineage>
</organism>
<feature type="compositionally biased region" description="Basic and acidic residues" evidence="1">
    <location>
        <begin position="117"/>
        <end position="127"/>
    </location>
</feature>
<sequence length="127" mass="13921">MVRRVEAFNTVRAQDQQRAGALHKPHSGGQNLEGPMEGGRESTVPSLPVELDPKRESSQNPALSLPDTSPKAKGRQLGAHLTGTCSKPLHKQHHIRRHSVRDPQTILKSPVPTEPAQQKEQKKGHAT</sequence>
<dbReference type="Proteomes" id="UP001311232">
    <property type="component" value="Unassembled WGS sequence"/>
</dbReference>
<evidence type="ECO:0000313" key="2">
    <source>
        <dbReference type="EMBL" id="KAK5621117.1"/>
    </source>
</evidence>
<feature type="compositionally biased region" description="Basic residues" evidence="1">
    <location>
        <begin position="88"/>
        <end position="99"/>
    </location>
</feature>
<reference evidence="2 3" key="1">
    <citation type="submission" date="2021-06" db="EMBL/GenBank/DDBJ databases">
        <authorList>
            <person name="Palmer J.M."/>
        </authorList>
    </citation>
    <scope>NUCLEOTIDE SEQUENCE [LARGE SCALE GENOMIC DNA]</scope>
    <source>
        <strain evidence="2 3">MEX-2019</strain>
        <tissue evidence="2">Muscle</tissue>
    </source>
</reference>
<comment type="caution">
    <text evidence="2">The sequence shown here is derived from an EMBL/GenBank/DDBJ whole genome shotgun (WGS) entry which is preliminary data.</text>
</comment>
<dbReference type="EMBL" id="JAHHUM010000316">
    <property type="protein sequence ID" value="KAK5621117.1"/>
    <property type="molecule type" value="Genomic_DNA"/>
</dbReference>
<gene>
    <name evidence="2" type="ORF">CRENBAI_013454</name>
</gene>
<proteinExistence type="predicted"/>
<protein>
    <submittedName>
        <fullName evidence="2">Uncharacterized protein</fullName>
    </submittedName>
</protein>
<dbReference type="AlphaFoldDB" id="A0AAV9SIM0"/>
<evidence type="ECO:0000256" key="1">
    <source>
        <dbReference type="SAM" id="MobiDB-lite"/>
    </source>
</evidence>
<keyword evidence="3" id="KW-1185">Reference proteome</keyword>